<gene>
    <name evidence="2" type="ORF">Q760_18220</name>
</gene>
<dbReference type="Proteomes" id="UP000029833">
    <property type="component" value="Unassembled WGS sequence"/>
</dbReference>
<keyword evidence="3" id="KW-1185">Reference proteome</keyword>
<organism evidence="2 3">
    <name type="scientific">Cellulomonas cellasea DSM 20118</name>
    <dbReference type="NCBI Taxonomy" id="1408250"/>
    <lineage>
        <taxon>Bacteria</taxon>
        <taxon>Bacillati</taxon>
        <taxon>Actinomycetota</taxon>
        <taxon>Actinomycetes</taxon>
        <taxon>Micrococcales</taxon>
        <taxon>Cellulomonadaceae</taxon>
        <taxon>Cellulomonas</taxon>
    </lineage>
</organism>
<dbReference type="Pfam" id="PF08818">
    <property type="entry name" value="DUF1801"/>
    <property type="match status" value="1"/>
</dbReference>
<evidence type="ECO:0000313" key="2">
    <source>
        <dbReference type="EMBL" id="KGM01645.1"/>
    </source>
</evidence>
<dbReference type="AlphaFoldDB" id="A0A0A0B465"/>
<evidence type="ECO:0000313" key="3">
    <source>
        <dbReference type="Proteomes" id="UP000029833"/>
    </source>
</evidence>
<dbReference type="InterPro" id="IPR014922">
    <property type="entry name" value="YdhG-like"/>
</dbReference>
<dbReference type="RefSeq" id="WP_034631606.1">
    <property type="nucleotide sequence ID" value="NZ_AXNT01000092.1"/>
</dbReference>
<accession>A0A0A0B465</accession>
<feature type="domain" description="YdhG-like" evidence="1">
    <location>
        <begin position="23"/>
        <end position="105"/>
    </location>
</feature>
<evidence type="ECO:0000259" key="1">
    <source>
        <dbReference type="Pfam" id="PF08818"/>
    </source>
</evidence>
<name>A0A0A0B465_9CELL</name>
<proteinExistence type="predicted"/>
<dbReference type="OrthoDB" id="9811812at2"/>
<comment type="caution">
    <text evidence="2">The sequence shown here is derived from an EMBL/GenBank/DDBJ whole genome shotgun (WGS) entry which is preliminary data.</text>
</comment>
<sequence length="125" mass="13758">MGTASPEVERYLADLEHPHTDGVVRLRAAILASPLPITEHVKWNAPSFCLDGVDRVTFRLHPGAKLQLVLHRGVQVRTDAFVFDDPSGLLTWLSPDRGLVDLRDSVTAAAREADVVALVERWVVA</sequence>
<dbReference type="STRING" id="1408250.Q760_18220"/>
<protein>
    <recommendedName>
        <fullName evidence="1">YdhG-like domain-containing protein</fullName>
    </recommendedName>
</protein>
<reference evidence="2 3" key="1">
    <citation type="submission" date="2013-10" db="EMBL/GenBank/DDBJ databases">
        <authorList>
            <person name="Wang G."/>
            <person name="Zhuang W."/>
        </authorList>
    </citation>
    <scope>NUCLEOTIDE SEQUENCE [LARGE SCALE GENOMIC DNA]</scope>
    <source>
        <strain evidence="2 3">DSM 20118</strain>
    </source>
</reference>
<dbReference type="EMBL" id="AXNT01000092">
    <property type="protein sequence ID" value="KGM01645.1"/>
    <property type="molecule type" value="Genomic_DNA"/>
</dbReference>
<dbReference type="SUPFAM" id="SSF159888">
    <property type="entry name" value="YdhG-like"/>
    <property type="match status" value="1"/>
</dbReference>